<accession>A0AAD7CNB7</accession>
<reference evidence="2" key="1">
    <citation type="submission" date="2023-03" db="EMBL/GenBank/DDBJ databases">
        <title>Massive genome expansion in bonnet fungi (Mycena s.s.) driven by repeated elements and novel gene families across ecological guilds.</title>
        <authorList>
            <consortium name="Lawrence Berkeley National Laboratory"/>
            <person name="Harder C.B."/>
            <person name="Miyauchi S."/>
            <person name="Viragh M."/>
            <person name="Kuo A."/>
            <person name="Thoen E."/>
            <person name="Andreopoulos B."/>
            <person name="Lu D."/>
            <person name="Skrede I."/>
            <person name="Drula E."/>
            <person name="Henrissat B."/>
            <person name="Morin E."/>
            <person name="Kohler A."/>
            <person name="Barry K."/>
            <person name="LaButti K."/>
            <person name="Morin E."/>
            <person name="Salamov A."/>
            <person name="Lipzen A."/>
            <person name="Mereny Z."/>
            <person name="Hegedus B."/>
            <person name="Baldrian P."/>
            <person name="Stursova M."/>
            <person name="Weitz H."/>
            <person name="Taylor A."/>
            <person name="Grigoriev I.V."/>
            <person name="Nagy L.G."/>
            <person name="Martin F."/>
            <person name="Kauserud H."/>
        </authorList>
    </citation>
    <scope>NUCLEOTIDE SEQUENCE</scope>
    <source>
        <strain evidence="2">9284</strain>
    </source>
</reference>
<name>A0AAD7CNB7_9AGAR</name>
<evidence type="ECO:0000256" key="1">
    <source>
        <dbReference type="SAM" id="Phobius"/>
    </source>
</evidence>
<keyword evidence="1" id="KW-0472">Membrane</keyword>
<feature type="transmembrane region" description="Helical" evidence="1">
    <location>
        <begin position="54"/>
        <end position="73"/>
    </location>
</feature>
<evidence type="ECO:0000313" key="3">
    <source>
        <dbReference type="Proteomes" id="UP001221142"/>
    </source>
</evidence>
<protein>
    <submittedName>
        <fullName evidence="2">Uncharacterized protein</fullName>
    </submittedName>
</protein>
<sequence length="88" mass="10011">MIPLPPPSPSHSPVSYPPNSLPLATYTYPYPLMTLTYLLTNATPRPRSDTRRPYIIFAIPFPVTYAWFVQWRLRYLPCVPSASASLTL</sequence>
<dbReference type="Proteomes" id="UP001221142">
    <property type="component" value="Unassembled WGS sequence"/>
</dbReference>
<feature type="transmembrane region" description="Helical" evidence="1">
    <location>
        <begin position="20"/>
        <end position="42"/>
    </location>
</feature>
<dbReference type="AlphaFoldDB" id="A0AAD7CNB7"/>
<keyword evidence="1" id="KW-1133">Transmembrane helix</keyword>
<keyword evidence="3" id="KW-1185">Reference proteome</keyword>
<keyword evidence="1" id="KW-0812">Transmembrane</keyword>
<gene>
    <name evidence="2" type="ORF">FB45DRAFT_33056</name>
</gene>
<organism evidence="2 3">
    <name type="scientific">Roridomyces roridus</name>
    <dbReference type="NCBI Taxonomy" id="1738132"/>
    <lineage>
        <taxon>Eukaryota</taxon>
        <taxon>Fungi</taxon>
        <taxon>Dikarya</taxon>
        <taxon>Basidiomycota</taxon>
        <taxon>Agaricomycotina</taxon>
        <taxon>Agaricomycetes</taxon>
        <taxon>Agaricomycetidae</taxon>
        <taxon>Agaricales</taxon>
        <taxon>Marasmiineae</taxon>
        <taxon>Mycenaceae</taxon>
        <taxon>Roridomyces</taxon>
    </lineage>
</organism>
<dbReference type="EMBL" id="JARKIF010000001">
    <property type="protein sequence ID" value="KAJ7651232.1"/>
    <property type="molecule type" value="Genomic_DNA"/>
</dbReference>
<evidence type="ECO:0000313" key="2">
    <source>
        <dbReference type="EMBL" id="KAJ7651232.1"/>
    </source>
</evidence>
<comment type="caution">
    <text evidence="2">The sequence shown here is derived from an EMBL/GenBank/DDBJ whole genome shotgun (WGS) entry which is preliminary data.</text>
</comment>
<proteinExistence type="predicted"/>